<dbReference type="Pfam" id="PF00643">
    <property type="entry name" value="zf-B_box"/>
    <property type="match status" value="1"/>
</dbReference>
<sequence length="427" mass="46105">MPSMPSQEENPCPGCMGPLKDAVTGTCGHIFSQSRLLPPSQMGAQPSCQVLLCVLCKEKEPTKPLVVPVPLGPLGETCCEEHGEKVYFFCKTDAEFLCVACREGPSHRTHTVGVLDGAAQPYWDHFRSQMEARSLEKKQMEGTRRRENEKLQELLTHMDGKKQQVDEAFRRLRQELADHQCLLQARLRKLEQQIRVEGEAYTSTLSEEIAGLGAQVQALGEQLQRPVSALLQDVRANPSRYETKTFVTPETISPDLVKKIRDLHGKILPLPEMLRTFSGTGEGNLAHYLDTDSGAVSLDPGTARWSPGLPDDRKPARLTQDKQDLPHSSLRPQGVPAARGSPGCPSGRHPRPGASGEAVGVAGEEAGSEGAGPELRPRRPGLEGLAPAAPGAHLPDSAPPRSGTPPSPPASGQTPLLGGLGNRFQLD</sequence>
<dbReference type="SMART" id="SM00336">
    <property type="entry name" value="BBOX"/>
    <property type="match status" value="1"/>
</dbReference>
<dbReference type="PANTHER" id="PTHR24103">
    <property type="entry name" value="E3 UBIQUITIN-PROTEIN LIGASE TRIM"/>
    <property type="match status" value="1"/>
</dbReference>
<dbReference type="SUPFAM" id="SSF57845">
    <property type="entry name" value="B-box zinc-binding domain"/>
    <property type="match status" value="1"/>
</dbReference>
<evidence type="ECO:0000313" key="7">
    <source>
        <dbReference type="Proteomes" id="UP000008912"/>
    </source>
</evidence>
<gene>
    <name evidence="6" type="primary">LOC105234519</name>
</gene>
<feature type="compositionally biased region" description="Low complexity" evidence="4">
    <location>
        <begin position="382"/>
        <end position="401"/>
    </location>
</feature>
<dbReference type="InterPro" id="IPR050143">
    <property type="entry name" value="TRIM/RBCC"/>
</dbReference>
<dbReference type="Gene3D" id="3.30.160.60">
    <property type="entry name" value="Classic Zinc Finger"/>
    <property type="match status" value="1"/>
</dbReference>
<dbReference type="AlphaFoldDB" id="A0A7N5JTH2"/>
<reference evidence="6" key="3">
    <citation type="submission" date="2025-09" db="UniProtKB">
        <authorList>
            <consortium name="Ensembl"/>
        </authorList>
    </citation>
    <scope>IDENTIFICATION</scope>
</reference>
<proteinExistence type="predicted"/>
<reference evidence="6" key="2">
    <citation type="submission" date="2025-08" db="UniProtKB">
        <authorList>
            <consortium name="Ensembl"/>
        </authorList>
    </citation>
    <scope>IDENTIFICATION</scope>
</reference>
<dbReference type="GO" id="GO:0008270">
    <property type="term" value="F:zinc ion binding"/>
    <property type="evidence" value="ECO:0007669"/>
    <property type="project" value="UniProtKB-KW"/>
</dbReference>
<feature type="compositionally biased region" description="Basic and acidic residues" evidence="4">
    <location>
        <begin position="310"/>
        <end position="325"/>
    </location>
</feature>
<feature type="domain" description="B box-type" evidence="5">
    <location>
        <begin position="79"/>
        <end position="115"/>
    </location>
</feature>
<dbReference type="Proteomes" id="UP000008912">
    <property type="component" value="Unassembled WGS sequence"/>
</dbReference>
<keyword evidence="1 3" id="KW-0863">Zinc-finger</keyword>
<evidence type="ECO:0000259" key="5">
    <source>
        <dbReference type="PROSITE" id="PS50119"/>
    </source>
</evidence>
<dbReference type="GeneTree" id="ENSGT00940000162589"/>
<organism evidence="6 7">
    <name type="scientific">Ailuropoda melanoleuca</name>
    <name type="common">Giant panda</name>
    <dbReference type="NCBI Taxonomy" id="9646"/>
    <lineage>
        <taxon>Eukaryota</taxon>
        <taxon>Metazoa</taxon>
        <taxon>Chordata</taxon>
        <taxon>Craniata</taxon>
        <taxon>Vertebrata</taxon>
        <taxon>Euteleostomi</taxon>
        <taxon>Mammalia</taxon>
        <taxon>Eutheria</taxon>
        <taxon>Laurasiatheria</taxon>
        <taxon>Carnivora</taxon>
        <taxon>Caniformia</taxon>
        <taxon>Ursidae</taxon>
        <taxon>Ailuropoda</taxon>
    </lineage>
</organism>
<dbReference type="Ensembl" id="ENSAMET00000035957.1">
    <property type="protein sequence ID" value="ENSAMEP00000030231.1"/>
    <property type="gene ID" value="ENSAMEG00000031277.1"/>
</dbReference>
<evidence type="ECO:0000256" key="4">
    <source>
        <dbReference type="SAM" id="MobiDB-lite"/>
    </source>
</evidence>
<dbReference type="PROSITE" id="PS50119">
    <property type="entry name" value="ZF_BBOX"/>
    <property type="match status" value="1"/>
</dbReference>
<evidence type="ECO:0000256" key="1">
    <source>
        <dbReference type="ARBA" id="ARBA00022771"/>
    </source>
</evidence>
<keyword evidence="7" id="KW-1185">Reference proteome</keyword>
<dbReference type="InParanoid" id="A0A7N5JTH2"/>
<keyword evidence="1 3" id="KW-0479">Metal-binding</keyword>
<keyword evidence="2" id="KW-0862">Zinc</keyword>
<evidence type="ECO:0000313" key="6">
    <source>
        <dbReference type="Ensembl" id="ENSAMEP00000030231.1"/>
    </source>
</evidence>
<accession>A0A7N5JTH2</accession>
<reference evidence="6 7" key="1">
    <citation type="journal article" date="2010" name="Nature">
        <title>The sequence and de novo assembly of the giant panda genome.</title>
        <authorList>
            <person name="Li R."/>
            <person name="Fan W."/>
            <person name="Tian G."/>
            <person name="Zhu H."/>
            <person name="He L."/>
            <person name="Cai J."/>
            <person name="Huang Q."/>
            <person name="Cai Q."/>
            <person name="Li B."/>
            <person name="Bai Y."/>
            <person name="Zhang Z."/>
            <person name="Zhang Y."/>
            <person name="Wang W."/>
            <person name="Li J."/>
            <person name="Wei F."/>
            <person name="Li H."/>
            <person name="Jian M."/>
            <person name="Li J."/>
            <person name="Zhang Z."/>
            <person name="Nielsen R."/>
            <person name="Li D."/>
            <person name="Gu W."/>
            <person name="Yang Z."/>
            <person name="Xuan Z."/>
            <person name="Ryder O.A."/>
            <person name="Leung F.C."/>
            <person name="Zhou Y."/>
            <person name="Cao J."/>
            <person name="Sun X."/>
            <person name="Fu Y."/>
            <person name="Fang X."/>
            <person name="Guo X."/>
            <person name="Wang B."/>
            <person name="Hou R."/>
            <person name="Shen F."/>
            <person name="Mu B."/>
            <person name="Ni P."/>
            <person name="Lin R."/>
            <person name="Qian W."/>
            <person name="Wang G."/>
            <person name="Yu C."/>
            <person name="Nie W."/>
            <person name="Wang J."/>
            <person name="Wu Z."/>
            <person name="Liang H."/>
            <person name="Min J."/>
            <person name="Wu Q."/>
            <person name="Cheng S."/>
            <person name="Ruan J."/>
            <person name="Wang M."/>
            <person name="Shi Z."/>
            <person name="Wen M."/>
            <person name="Liu B."/>
            <person name="Ren X."/>
            <person name="Zheng H."/>
            <person name="Dong D."/>
            <person name="Cook K."/>
            <person name="Shan G."/>
            <person name="Zhang H."/>
            <person name="Kosiol C."/>
            <person name="Xie X."/>
            <person name="Lu Z."/>
            <person name="Zheng H."/>
            <person name="Li Y."/>
            <person name="Steiner C.C."/>
            <person name="Lam T.T."/>
            <person name="Lin S."/>
            <person name="Zhang Q."/>
            <person name="Li G."/>
            <person name="Tian J."/>
            <person name="Gong T."/>
            <person name="Liu H."/>
            <person name="Zhang D."/>
            <person name="Fang L."/>
            <person name="Ye C."/>
            <person name="Zhang J."/>
            <person name="Hu W."/>
            <person name="Xu A."/>
            <person name="Ren Y."/>
            <person name="Zhang G."/>
            <person name="Bruford M.W."/>
            <person name="Li Q."/>
            <person name="Ma L."/>
            <person name="Guo Y."/>
            <person name="An N."/>
            <person name="Hu Y."/>
            <person name="Zheng Y."/>
            <person name="Shi Y."/>
            <person name="Li Z."/>
            <person name="Liu Q."/>
            <person name="Chen Y."/>
            <person name="Zhao J."/>
            <person name="Qu N."/>
            <person name="Zhao S."/>
            <person name="Tian F."/>
            <person name="Wang X."/>
            <person name="Wang H."/>
            <person name="Xu L."/>
            <person name="Liu X."/>
            <person name="Vinar T."/>
            <person name="Wang Y."/>
            <person name="Lam T.W."/>
            <person name="Yiu S.M."/>
            <person name="Liu S."/>
            <person name="Zhang H."/>
            <person name="Li D."/>
            <person name="Huang Y."/>
            <person name="Wang X."/>
            <person name="Yang G."/>
            <person name="Jiang Z."/>
            <person name="Wang J."/>
            <person name="Qin N."/>
            <person name="Li L."/>
            <person name="Li J."/>
            <person name="Bolund L."/>
            <person name="Kristiansen K."/>
            <person name="Wong G.K."/>
            <person name="Olson M."/>
            <person name="Zhang X."/>
            <person name="Li S."/>
            <person name="Yang H."/>
            <person name="Wang J."/>
            <person name="Wang J."/>
        </authorList>
    </citation>
    <scope>NUCLEOTIDE SEQUENCE [LARGE SCALE GENOMIC DNA]</scope>
</reference>
<feature type="region of interest" description="Disordered" evidence="4">
    <location>
        <begin position="304"/>
        <end position="427"/>
    </location>
</feature>
<evidence type="ECO:0000256" key="3">
    <source>
        <dbReference type="PROSITE-ProRule" id="PRU00024"/>
    </source>
</evidence>
<dbReference type="InterPro" id="IPR000315">
    <property type="entry name" value="Znf_B-box"/>
</dbReference>
<feature type="compositionally biased region" description="Low complexity" evidence="4">
    <location>
        <begin position="352"/>
        <end position="365"/>
    </location>
</feature>
<name>A0A7N5JTH2_AILME</name>
<protein>
    <submittedName>
        <fullName evidence="6">Tripartite motif-containing protein 15</fullName>
    </submittedName>
</protein>
<evidence type="ECO:0000256" key="2">
    <source>
        <dbReference type="ARBA" id="ARBA00022833"/>
    </source>
</evidence>